<protein>
    <submittedName>
        <fullName evidence="1">Uncharacterized protein</fullName>
    </submittedName>
</protein>
<evidence type="ECO:0000313" key="1">
    <source>
        <dbReference type="EMBL" id="KZT75362.1"/>
    </source>
</evidence>
<gene>
    <name evidence="1" type="ORF">F511_47613</name>
</gene>
<dbReference type="Proteomes" id="UP000250235">
    <property type="component" value="Unassembled WGS sequence"/>
</dbReference>
<accession>A0A2Z6ZQN0</accession>
<reference evidence="1 2" key="1">
    <citation type="journal article" date="2015" name="Proc. Natl. Acad. Sci. U.S.A.">
        <title>The resurrection genome of Boea hygrometrica: A blueprint for survival of dehydration.</title>
        <authorList>
            <person name="Xiao L."/>
            <person name="Yang G."/>
            <person name="Zhang L."/>
            <person name="Yang X."/>
            <person name="Zhao S."/>
            <person name="Ji Z."/>
            <person name="Zhou Q."/>
            <person name="Hu M."/>
            <person name="Wang Y."/>
            <person name="Chen M."/>
            <person name="Xu Y."/>
            <person name="Jin H."/>
            <person name="Xiao X."/>
            <person name="Hu G."/>
            <person name="Bao F."/>
            <person name="Hu Y."/>
            <person name="Wan P."/>
            <person name="Li L."/>
            <person name="Deng X."/>
            <person name="Kuang T."/>
            <person name="Xiang C."/>
            <person name="Zhu J.K."/>
            <person name="Oliver M.J."/>
            <person name="He Y."/>
        </authorList>
    </citation>
    <scope>NUCLEOTIDE SEQUENCE [LARGE SCALE GENOMIC DNA]</scope>
    <source>
        <strain evidence="2">cv. XS01</strain>
    </source>
</reference>
<proteinExistence type="predicted"/>
<dbReference type="EMBL" id="KV266414">
    <property type="protein sequence ID" value="KZT75362.1"/>
    <property type="molecule type" value="Genomic_DNA"/>
</dbReference>
<name>A0A2Z6ZQN0_9LAMI</name>
<sequence>MYQSQDLSSRRATMDPVASFSAISYPVDIVSRRKKNRSCEAWQPGAKYPVEWIAKERKTRRCVTKIYSDATQRRVKSGQLRRRNESQLLDAINAQDEKNQWLK</sequence>
<organism evidence="1 2">
    <name type="scientific">Dorcoceras hygrometricum</name>
    <dbReference type="NCBI Taxonomy" id="472368"/>
    <lineage>
        <taxon>Eukaryota</taxon>
        <taxon>Viridiplantae</taxon>
        <taxon>Streptophyta</taxon>
        <taxon>Embryophyta</taxon>
        <taxon>Tracheophyta</taxon>
        <taxon>Spermatophyta</taxon>
        <taxon>Magnoliopsida</taxon>
        <taxon>eudicotyledons</taxon>
        <taxon>Gunneridae</taxon>
        <taxon>Pentapetalae</taxon>
        <taxon>asterids</taxon>
        <taxon>lamiids</taxon>
        <taxon>Lamiales</taxon>
        <taxon>Gesneriaceae</taxon>
        <taxon>Didymocarpoideae</taxon>
        <taxon>Trichosporeae</taxon>
        <taxon>Loxocarpinae</taxon>
        <taxon>Dorcoceras</taxon>
    </lineage>
</organism>
<keyword evidence="2" id="KW-1185">Reference proteome</keyword>
<dbReference type="AlphaFoldDB" id="A0A2Z6ZQN0"/>
<evidence type="ECO:0000313" key="2">
    <source>
        <dbReference type="Proteomes" id="UP000250235"/>
    </source>
</evidence>